<name>A0A1F6XNA9_9BACT</name>
<dbReference type="Proteomes" id="UP000178104">
    <property type="component" value="Unassembled WGS sequence"/>
</dbReference>
<dbReference type="EMBL" id="MFVE01000005">
    <property type="protein sequence ID" value="OGI95616.1"/>
    <property type="molecule type" value="Genomic_DNA"/>
</dbReference>
<dbReference type="InterPro" id="IPR021838">
    <property type="entry name" value="DUF3431"/>
</dbReference>
<organism evidence="1 2">
    <name type="scientific">Candidatus Nomurabacteria bacterium RIFCSPLOWO2_01_FULL_42_17</name>
    <dbReference type="NCBI Taxonomy" id="1801780"/>
    <lineage>
        <taxon>Bacteria</taxon>
        <taxon>Candidatus Nomuraibacteriota</taxon>
    </lineage>
</organism>
<evidence type="ECO:0000313" key="2">
    <source>
        <dbReference type="Proteomes" id="UP000178104"/>
    </source>
</evidence>
<comment type="caution">
    <text evidence="1">The sequence shown here is derived from an EMBL/GenBank/DDBJ whole genome shotgun (WGS) entry which is preliminary data.</text>
</comment>
<accession>A0A1F6XNA9</accession>
<gene>
    <name evidence="1" type="ORF">A2917_03645</name>
</gene>
<protein>
    <submittedName>
        <fullName evidence="1">Uncharacterized protein</fullName>
    </submittedName>
</protein>
<sequence length="251" mass="30449">MKITKNFLMVSNYNADISWILDYTDNYIIYDRSTTDEWIKPFDQTKVKRVPNIGWDIYDKFTYIIDNYDNLPESMIMTKGNIFKYITKDEFNEICNNISFTPIFTKHHKTYMPICFYEEDGMFNEINNSWYLRTFPARYFNSYNQFIKGFNIEIPKYLKFAPGSNYIVTKKDIQKHPKAFYEKLRQMIDYSAHPGEAQIIERFMYTLWTTDREFKPEMIVLNKKNVLLIFYEKVLRFIFIKTKKLLKNLIN</sequence>
<reference evidence="1 2" key="1">
    <citation type="journal article" date="2016" name="Nat. Commun.">
        <title>Thousands of microbial genomes shed light on interconnected biogeochemical processes in an aquifer system.</title>
        <authorList>
            <person name="Anantharaman K."/>
            <person name="Brown C.T."/>
            <person name="Hug L.A."/>
            <person name="Sharon I."/>
            <person name="Castelle C.J."/>
            <person name="Probst A.J."/>
            <person name="Thomas B.C."/>
            <person name="Singh A."/>
            <person name="Wilkins M.J."/>
            <person name="Karaoz U."/>
            <person name="Brodie E.L."/>
            <person name="Williams K.H."/>
            <person name="Hubbard S.S."/>
            <person name="Banfield J.F."/>
        </authorList>
    </citation>
    <scope>NUCLEOTIDE SEQUENCE [LARGE SCALE GENOMIC DNA]</scope>
</reference>
<proteinExistence type="predicted"/>
<dbReference type="STRING" id="1801780.A2917_03645"/>
<dbReference type="Pfam" id="PF11913">
    <property type="entry name" value="DUF3431"/>
    <property type="match status" value="1"/>
</dbReference>
<evidence type="ECO:0000313" key="1">
    <source>
        <dbReference type="EMBL" id="OGI95616.1"/>
    </source>
</evidence>
<dbReference type="AlphaFoldDB" id="A0A1F6XNA9"/>